<comment type="subcellular location">
    <subcellularLocation>
        <location evidence="1">Cell membrane</location>
        <topology evidence="1">Multi-pass membrane protein</topology>
    </subcellularLocation>
</comment>
<dbReference type="InterPro" id="IPR036259">
    <property type="entry name" value="MFS_trans_sf"/>
</dbReference>
<dbReference type="InterPro" id="IPR005829">
    <property type="entry name" value="Sugar_transporter_CS"/>
</dbReference>
<dbReference type="STRING" id="418495.SAMN05216215_100833"/>
<evidence type="ECO:0000256" key="4">
    <source>
        <dbReference type="ARBA" id="ARBA00022692"/>
    </source>
</evidence>
<feature type="transmembrane region" description="Helical" evidence="7">
    <location>
        <begin position="311"/>
        <end position="330"/>
    </location>
</feature>
<feature type="domain" description="Major facilitator superfamily (MFS) profile" evidence="8">
    <location>
        <begin position="15"/>
        <end position="426"/>
    </location>
</feature>
<feature type="transmembrane region" description="Helical" evidence="7">
    <location>
        <begin position="44"/>
        <end position="68"/>
    </location>
</feature>
<dbReference type="InterPro" id="IPR020846">
    <property type="entry name" value="MFS_dom"/>
</dbReference>
<dbReference type="Proteomes" id="UP000199529">
    <property type="component" value="Unassembled WGS sequence"/>
</dbReference>
<keyword evidence="6 7" id="KW-0472">Membrane</keyword>
<evidence type="ECO:0000256" key="2">
    <source>
        <dbReference type="ARBA" id="ARBA00022448"/>
    </source>
</evidence>
<dbReference type="GO" id="GO:0005886">
    <property type="term" value="C:plasma membrane"/>
    <property type="evidence" value="ECO:0007669"/>
    <property type="project" value="UniProtKB-SubCell"/>
</dbReference>
<protein>
    <submittedName>
        <fullName evidence="9">Predicted arabinose efflux permease, MFS family</fullName>
    </submittedName>
</protein>
<dbReference type="PANTHER" id="PTHR43045:SF2">
    <property type="entry name" value="INNER MEMBRANE METABOLITE TRANSPORT PROTEIN YHJE"/>
    <property type="match status" value="1"/>
</dbReference>
<feature type="transmembrane region" description="Helical" evidence="7">
    <location>
        <begin position="336"/>
        <end position="365"/>
    </location>
</feature>
<dbReference type="Pfam" id="PF07690">
    <property type="entry name" value="MFS_1"/>
    <property type="match status" value="1"/>
</dbReference>
<keyword evidence="4 7" id="KW-0812">Transmembrane</keyword>
<dbReference type="InterPro" id="IPR011701">
    <property type="entry name" value="MFS"/>
</dbReference>
<evidence type="ECO:0000256" key="3">
    <source>
        <dbReference type="ARBA" id="ARBA00022475"/>
    </source>
</evidence>
<dbReference type="PROSITE" id="PS50850">
    <property type="entry name" value="MFS"/>
    <property type="match status" value="1"/>
</dbReference>
<organism evidence="9 10">
    <name type="scientific">Saccharopolyspora shandongensis</name>
    <dbReference type="NCBI Taxonomy" id="418495"/>
    <lineage>
        <taxon>Bacteria</taxon>
        <taxon>Bacillati</taxon>
        <taxon>Actinomycetota</taxon>
        <taxon>Actinomycetes</taxon>
        <taxon>Pseudonocardiales</taxon>
        <taxon>Pseudonocardiaceae</taxon>
        <taxon>Saccharopolyspora</taxon>
    </lineage>
</organism>
<gene>
    <name evidence="9" type="ORF">SAMN05216215_100833</name>
</gene>
<feature type="transmembrane region" description="Helical" evidence="7">
    <location>
        <begin position="244"/>
        <end position="261"/>
    </location>
</feature>
<evidence type="ECO:0000256" key="5">
    <source>
        <dbReference type="ARBA" id="ARBA00022989"/>
    </source>
</evidence>
<evidence type="ECO:0000256" key="7">
    <source>
        <dbReference type="SAM" id="Phobius"/>
    </source>
</evidence>
<dbReference type="RefSeq" id="WP_093264454.1">
    <property type="nucleotide sequence ID" value="NZ_FNOK01000008.1"/>
</dbReference>
<dbReference type="OrthoDB" id="8953821at2"/>
<keyword evidence="2" id="KW-0813">Transport</keyword>
<proteinExistence type="predicted"/>
<reference evidence="10" key="1">
    <citation type="submission" date="2016-10" db="EMBL/GenBank/DDBJ databases">
        <authorList>
            <person name="Varghese N."/>
            <person name="Submissions S."/>
        </authorList>
    </citation>
    <scope>NUCLEOTIDE SEQUENCE [LARGE SCALE GENOMIC DNA]</scope>
    <source>
        <strain evidence="10">CGMCC 4.3530</strain>
    </source>
</reference>
<feature type="transmembrane region" description="Helical" evidence="7">
    <location>
        <begin position="281"/>
        <end position="302"/>
    </location>
</feature>
<feature type="transmembrane region" description="Helical" evidence="7">
    <location>
        <begin position="89"/>
        <end position="108"/>
    </location>
</feature>
<evidence type="ECO:0000313" key="10">
    <source>
        <dbReference type="Proteomes" id="UP000199529"/>
    </source>
</evidence>
<dbReference type="GO" id="GO:0022857">
    <property type="term" value="F:transmembrane transporter activity"/>
    <property type="evidence" value="ECO:0007669"/>
    <property type="project" value="InterPro"/>
</dbReference>
<dbReference type="Gene3D" id="1.20.1250.20">
    <property type="entry name" value="MFS general substrate transporter like domains"/>
    <property type="match status" value="1"/>
</dbReference>
<evidence type="ECO:0000259" key="8">
    <source>
        <dbReference type="PROSITE" id="PS50850"/>
    </source>
</evidence>
<dbReference type="EMBL" id="FNOK01000008">
    <property type="protein sequence ID" value="SDX16169.1"/>
    <property type="molecule type" value="Genomic_DNA"/>
</dbReference>
<dbReference type="PROSITE" id="PS00216">
    <property type="entry name" value="SUGAR_TRANSPORT_1"/>
    <property type="match status" value="1"/>
</dbReference>
<dbReference type="PANTHER" id="PTHR43045">
    <property type="entry name" value="SHIKIMATE TRANSPORTER"/>
    <property type="match status" value="1"/>
</dbReference>
<feature type="transmembrane region" description="Helical" evidence="7">
    <location>
        <begin position="403"/>
        <end position="422"/>
    </location>
</feature>
<accession>A0A1H2ZHI2</accession>
<sequence>MTPHDGEAALPTRRIALASFAGTTIEFYDFFIYGTAAALVFPKVFFPALGTAAGTIASLASVAVAFVARPLGSALFGHLGDRLGRKRTLVYTLLLMGLSTVAIGVLPGSATLGIAAPIILMVLRFLQGVAVGGEWGGAALLAVEYAPPGKHGRFGMFPQLGPGTAFGLSSATFLAVELALSPDAFLAWGWRLPFLLSALLVGIGLYVRLRIEETPVFRELHAERERRIQDAAPLRAAFGRDTRLILLAGGTVAAAFALNYMGTVYLTTYGSTVLAIPRPTMLALGVVGGIVLAAATAAGAAASDRFGRRRVVLVGNVVTLVCGLIVFPVIDTANTALVGIGLCLLMIGGGIVLGPAAAYLAELFATGHRYTAAGMSYNVATIIGGGVPPVLAAGLVAAYGSNAIGVMLGVYGVLSIACGLLLPETKERSLRRIDAPADALAQQ</sequence>
<feature type="transmembrane region" description="Helical" evidence="7">
    <location>
        <begin position="188"/>
        <end position="209"/>
    </location>
</feature>
<dbReference type="AlphaFoldDB" id="A0A1H2ZHI2"/>
<evidence type="ECO:0000256" key="1">
    <source>
        <dbReference type="ARBA" id="ARBA00004651"/>
    </source>
</evidence>
<dbReference type="SUPFAM" id="SSF103473">
    <property type="entry name" value="MFS general substrate transporter"/>
    <property type="match status" value="1"/>
</dbReference>
<feature type="transmembrane region" description="Helical" evidence="7">
    <location>
        <begin position="377"/>
        <end position="397"/>
    </location>
</feature>
<keyword evidence="3" id="KW-1003">Cell membrane</keyword>
<evidence type="ECO:0000313" key="9">
    <source>
        <dbReference type="EMBL" id="SDX16169.1"/>
    </source>
</evidence>
<dbReference type="CDD" id="cd17369">
    <property type="entry name" value="MFS_ShiA_like"/>
    <property type="match status" value="1"/>
</dbReference>
<keyword evidence="5 7" id="KW-1133">Transmembrane helix</keyword>
<evidence type="ECO:0000256" key="6">
    <source>
        <dbReference type="ARBA" id="ARBA00023136"/>
    </source>
</evidence>
<keyword evidence="10" id="KW-1185">Reference proteome</keyword>
<name>A0A1H2ZHI2_9PSEU</name>